<comment type="caution">
    <text evidence="7">Lacks conserved residue(s) required for the propagation of feature annotation.</text>
</comment>
<comment type="catalytic activity">
    <reaction evidence="6">
        <text>3-phosphoshikimate + phosphoenolpyruvate = 5-O-(1-carboxyvinyl)-3-phosphoshikimate + phosphate</text>
        <dbReference type="Rhea" id="RHEA:21256"/>
        <dbReference type="ChEBI" id="CHEBI:43474"/>
        <dbReference type="ChEBI" id="CHEBI:57701"/>
        <dbReference type="ChEBI" id="CHEBI:58702"/>
        <dbReference type="ChEBI" id="CHEBI:145989"/>
        <dbReference type="EC" id="2.5.1.19"/>
    </reaction>
    <physiologicalReaction direction="left-to-right" evidence="6">
        <dbReference type="Rhea" id="RHEA:21257"/>
    </physiologicalReaction>
</comment>
<feature type="binding site" evidence="7">
    <location>
        <position position="58"/>
    </location>
    <ligand>
        <name>phosphoenolpyruvate</name>
        <dbReference type="ChEBI" id="CHEBI:58702"/>
    </ligand>
</feature>
<evidence type="ECO:0000313" key="10">
    <source>
        <dbReference type="EMBL" id="NYD26327.1"/>
    </source>
</evidence>
<feature type="binding site" evidence="7">
    <location>
        <position position="391"/>
    </location>
    <ligand>
        <name>phosphoenolpyruvate</name>
        <dbReference type="ChEBI" id="CHEBI:58702"/>
    </ligand>
</feature>
<dbReference type="InterPro" id="IPR013792">
    <property type="entry name" value="RNA3'P_cycl/enolpyr_Trfase_a/b"/>
</dbReference>
<feature type="binding site" evidence="7">
    <location>
        <position position="432"/>
    </location>
    <ligand>
        <name>phosphoenolpyruvate</name>
        <dbReference type="ChEBI" id="CHEBI:58702"/>
    </ligand>
</feature>
<dbReference type="CDD" id="cd01556">
    <property type="entry name" value="EPSP_synthase"/>
    <property type="match status" value="1"/>
</dbReference>
<protein>
    <recommendedName>
        <fullName evidence="7">3-phosphoshikimate 1-carboxyvinyltransferase</fullName>
        <ecNumber evidence="7">2.5.1.19</ecNumber>
    </recommendedName>
    <alternativeName>
        <fullName evidence="7">5-enolpyruvylshikimate-3-phosphate synthase</fullName>
        <shortName evidence="7">EPSP synthase</shortName>
        <shortName evidence="7">EPSPS</shortName>
    </alternativeName>
</protein>
<comment type="subunit">
    <text evidence="7">Monomer.</text>
</comment>
<dbReference type="Gene3D" id="3.65.10.10">
    <property type="entry name" value="Enolpyruvate transferase domain"/>
    <property type="match status" value="2"/>
</dbReference>
<keyword evidence="5 7" id="KW-0057">Aromatic amino acid biosynthesis</keyword>
<dbReference type="Pfam" id="PF00275">
    <property type="entry name" value="EPSP_synthase"/>
    <property type="match status" value="1"/>
</dbReference>
<keyword evidence="7" id="KW-0963">Cytoplasm</keyword>
<feature type="binding site" evidence="7">
    <location>
        <position position="209"/>
    </location>
    <ligand>
        <name>3-phosphoshikimate</name>
        <dbReference type="ChEBI" id="CHEBI:145989"/>
    </ligand>
</feature>
<evidence type="ECO:0000256" key="2">
    <source>
        <dbReference type="ARBA" id="ARBA00009948"/>
    </source>
</evidence>
<dbReference type="InterPro" id="IPR036968">
    <property type="entry name" value="Enolpyruvate_Tfrase_sf"/>
</dbReference>
<proteinExistence type="inferred from homology"/>
<dbReference type="HAMAP" id="MF_00210">
    <property type="entry name" value="EPSP_synth"/>
    <property type="match status" value="1"/>
</dbReference>
<evidence type="ECO:0000259" key="9">
    <source>
        <dbReference type="Pfam" id="PF00275"/>
    </source>
</evidence>
<evidence type="ECO:0000256" key="6">
    <source>
        <dbReference type="ARBA" id="ARBA00044633"/>
    </source>
</evidence>
<reference evidence="10 11" key="1">
    <citation type="submission" date="2020-07" db="EMBL/GenBank/DDBJ databases">
        <title>Sequencing the genomes of 1000 actinobacteria strains.</title>
        <authorList>
            <person name="Klenk H.-P."/>
        </authorList>
    </citation>
    <scope>NUCLEOTIDE SEQUENCE [LARGE SCALE GENOMIC DNA]</scope>
    <source>
        <strain evidence="10 11">DSM 17380</strain>
    </source>
</reference>
<feature type="compositionally biased region" description="Low complexity" evidence="8">
    <location>
        <begin position="21"/>
        <end position="34"/>
    </location>
</feature>
<gene>
    <name evidence="7" type="primary">aroA</name>
    <name evidence="10" type="ORF">BJ960_001130</name>
</gene>
<feature type="binding site" evidence="7">
    <location>
        <position position="161"/>
    </location>
    <ligand>
        <name>phosphoenolpyruvate</name>
        <dbReference type="ChEBI" id="CHEBI:58702"/>
    </ligand>
</feature>
<evidence type="ECO:0000256" key="1">
    <source>
        <dbReference type="ARBA" id="ARBA00004811"/>
    </source>
</evidence>
<feature type="binding site" evidence="7">
    <location>
        <position position="63"/>
    </location>
    <ligand>
        <name>3-phosphoshikimate</name>
        <dbReference type="ChEBI" id="CHEBI:145989"/>
    </ligand>
</feature>
<comment type="function">
    <text evidence="7">Catalyzes the transfer of the enolpyruvyl moiety of phosphoenolpyruvate (PEP) to the 5-hydroxyl of shikimate-3-phosphate (S3P) to produce enolpyruvyl shikimate-3-phosphate and inorganic phosphate.</text>
</comment>
<evidence type="ECO:0000256" key="5">
    <source>
        <dbReference type="ARBA" id="ARBA00023141"/>
    </source>
</evidence>
<feature type="binding site" evidence="7">
    <location>
        <position position="351"/>
    </location>
    <ligand>
        <name>3-phosphoshikimate</name>
        <dbReference type="ChEBI" id="CHEBI:145989"/>
    </ligand>
</feature>
<feature type="binding site" evidence="7">
    <location>
        <position position="387"/>
    </location>
    <ligand>
        <name>3-phosphoshikimate</name>
        <dbReference type="ChEBI" id="CHEBI:145989"/>
    </ligand>
</feature>
<evidence type="ECO:0000313" key="11">
    <source>
        <dbReference type="Proteomes" id="UP000586095"/>
    </source>
</evidence>
<sequence>MNRGNDDNGDRSGDVPDDVTEPWAAPTVPTVAPDGGTGSGPDTTREPLNAYVPLPGSKSLTGRELILAALADGPGTLRVPLHSRDTDLMVEALRLLGTDITPLAGKNPYGPDLRVTPAEELTGSTSIDCGLAGTVMRFVPAVAALSLGPVAFDGDPYARKRPMRPVLDALRALGADISDDGRGALPFTVHGGGGLRGGRVEVDASLSSQFVSALLLSAPRFEQGVHVVHTGDRLPSVPHIEMTLEALRARGVEADSPATGEWRVAPGPIRAREITIEPDLSNAAPFLAAALAVGGTVSIPHWPADTTQVGDQLRTLLPEFGGTATLEHGVLTVTGTGRLRGVNIHMPDAGELSPTLVGLAALAAMPRPDGTPGEPSTITGIGHTRHHETDRIAALVAEINRLGGNAEELPDGIGIHPAAMHGGLWQAYADHRIATTGALVGLLVPGVEIDDIASTSKTLPQFPELWRGMLPDADGAEHDGLGLGLDIAAEGAAHGAAIAGTLGRIARGFLEGI</sequence>
<feature type="binding site" evidence="7">
    <location>
        <position position="236"/>
    </location>
    <ligand>
        <name>3-phosphoshikimate</name>
        <dbReference type="ChEBI" id="CHEBI:145989"/>
    </ligand>
</feature>
<dbReference type="EMBL" id="JACCBD010000001">
    <property type="protein sequence ID" value="NYD26327.1"/>
    <property type="molecule type" value="Genomic_DNA"/>
</dbReference>
<dbReference type="FunFam" id="3.65.10.10:FF:000011">
    <property type="entry name" value="3-phosphoshikimate 1-carboxyvinyltransferase"/>
    <property type="match status" value="1"/>
</dbReference>
<name>A0A852R187_9MICO</name>
<dbReference type="GO" id="GO:0005737">
    <property type="term" value="C:cytoplasm"/>
    <property type="evidence" value="ECO:0007669"/>
    <property type="project" value="UniProtKB-SubCell"/>
</dbReference>
<evidence type="ECO:0000256" key="8">
    <source>
        <dbReference type="SAM" id="MobiDB-lite"/>
    </source>
</evidence>
<keyword evidence="11" id="KW-1185">Reference proteome</keyword>
<dbReference type="GO" id="GO:0009073">
    <property type="term" value="P:aromatic amino acid family biosynthetic process"/>
    <property type="evidence" value="ECO:0007669"/>
    <property type="project" value="UniProtKB-KW"/>
</dbReference>
<comment type="pathway">
    <text evidence="1 7">Metabolic intermediate biosynthesis; chorismate biosynthesis; chorismate from D-erythrose 4-phosphate and phosphoenolpyruvate: step 6/7.</text>
</comment>
<feature type="region of interest" description="Disordered" evidence="8">
    <location>
        <begin position="1"/>
        <end position="49"/>
    </location>
</feature>
<feature type="domain" description="Enolpyruvate transferase" evidence="9">
    <location>
        <begin position="45"/>
        <end position="464"/>
    </location>
</feature>
<evidence type="ECO:0000256" key="4">
    <source>
        <dbReference type="ARBA" id="ARBA00022679"/>
    </source>
</evidence>
<dbReference type="PANTHER" id="PTHR21090">
    <property type="entry name" value="AROM/DEHYDROQUINATE SYNTHASE"/>
    <property type="match status" value="1"/>
</dbReference>
<dbReference type="SUPFAM" id="SSF55205">
    <property type="entry name" value="EPT/RTPC-like"/>
    <property type="match status" value="1"/>
</dbReference>
<dbReference type="RefSeq" id="WP_237463640.1">
    <property type="nucleotide sequence ID" value="NZ_BAAALZ010000002.1"/>
</dbReference>
<dbReference type="InterPro" id="IPR001986">
    <property type="entry name" value="Enolpyruvate_Tfrase_dom"/>
</dbReference>
<feature type="binding site" evidence="7">
    <location>
        <position position="59"/>
    </location>
    <ligand>
        <name>3-phosphoshikimate</name>
        <dbReference type="ChEBI" id="CHEBI:145989"/>
    </ligand>
</feature>
<dbReference type="PANTHER" id="PTHR21090:SF5">
    <property type="entry name" value="PENTAFUNCTIONAL AROM POLYPEPTIDE"/>
    <property type="match status" value="1"/>
</dbReference>
<dbReference type="PROSITE" id="PS00104">
    <property type="entry name" value="EPSP_SYNTHASE_1"/>
    <property type="match status" value="1"/>
</dbReference>
<dbReference type="EC" id="2.5.1.19" evidence="7"/>
<dbReference type="GO" id="GO:0008652">
    <property type="term" value="P:amino acid biosynthetic process"/>
    <property type="evidence" value="ECO:0007669"/>
    <property type="project" value="UniProtKB-KW"/>
</dbReference>
<feature type="active site" description="Proton acceptor" evidence="7">
    <location>
        <position position="351"/>
    </location>
</feature>
<evidence type="ECO:0000256" key="3">
    <source>
        <dbReference type="ARBA" id="ARBA00022605"/>
    </source>
</evidence>
<feature type="binding site" evidence="7">
    <location>
        <position position="208"/>
    </location>
    <ligand>
        <name>3-phosphoshikimate</name>
        <dbReference type="ChEBI" id="CHEBI:145989"/>
    </ligand>
</feature>
<feature type="binding site" evidence="7">
    <location>
        <position position="209"/>
    </location>
    <ligand>
        <name>phosphoenolpyruvate</name>
        <dbReference type="ChEBI" id="CHEBI:58702"/>
    </ligand>
</feature>
<evidence type="ECO:0000256" key="7">
    <source>
        <dbReference type="HAMAP-Rule" id="MF_00210"/>
    </source>
</evidence>
<keyword evidence="4 7" id="KW-0808">Transferase</keyword>
<feature type="binding site" evidence="7">
    <location>
        <position position="133"/>
    </location>
    <ligand>
        <name>phosphoenolpyruvate</name>
        <dbReference type="ChEBI" id="CHEBI:58702"/>
    </ligand>
</feature>
<dbReference type="NCBIfam" id="TIGR01356">
    <property type="entry name" value="aroA"/>
    <property type="match status" value="1"/>
</dbReference>
<organism evidence="10 11">
    <name type="scientific">Leucobacter aridicollis</name>
    <dbReference type="NCBI Taxonomy" id="283878"/>
    <lineage>
        <taxon>Bacteria</taxon>
        <taxon>Bacillati</taxon>
        <taxon>Actinomycetota</taxon>
        <taxon>Actinomycetes</taxon>
        <taxon>Micrococcales</taxon>
        <taxon>Microbacteriaceae</taxon>
        <taxon>Leucobacter</taxon>
    </lineage>
</organism>
<dbReference type="InterPro" id="IPR006264">
    <property type="entry name" value="EPSP_synthase"/>
</dbReference>
<feature type="binding site" evidence="7">
    <location>
        <position position="457"/>
    </location>
    <ligand>
        <name>phosphoenolpyruvate</name>
        <dbReference type="ChEBI" id="CHEBI:58702"/>
    </ligand>
</feature>
<comment type="similarity">
    <text evidence="2 7">Belongs to the EPSP synthase family.</text>
</comment>
<dbReference type="InterPro" id="IPR023193">
    <property type="entry name" value="EPSP_synthase_CS"/>
</dbReference>
<dbReference type="PROSITE" id="PS00885">
    <property type="entry name" value="EPSP_SYNTHASE_2"/>
    <property type="match status" value="1"/>
</dbReference>
<accession>A0A852R187</accession>
<dbReference type="GO" id="GO:0003866">
    <property type="term" value="F:3-phosphoshikimate 1-carboxyvinyltransferase activity"/>
    <property type="evidence" value="ECO:0007669"/>
    <property type="project" value="UniProtKB-UniRule"/>
</dbReference>
<dbReference type="AlphaFoldDB" id="A0A852R187"/>
<comment type="subcellular location">
    <subcellularLocation>
        <location evidence="7">Cytoplasm</location>
    </subcellularLocation>
</comment>
<feature type="binding site" evidence="7">
    <location>
        <position position="58"/>
    </location>
    <ligand>
        <name>3-phosphoshikimate</name>
        <dbReference type="ChEBI" id="CHEBI:145989"/>
    </ligand>
</feature>
<keyword evidence="3 7" id="KW-0028">Amino-acid biosynthesis</keyword>
<feature type="binding site" evidence="7">
    <location>
        <position position="207"/>
    </location>
    <ligand>
        <name>3-phosphoshikimate</name>
        <dbReference type="ChEBI" id="CHEBI:145989"/>
    </ligand>
</feature>
<feature type="compositionally biased region" description="Basic and acidic residues" evidence="8">
    <location>
        <begin position="1"/>
        <end position="14"/>
    </location>
</feature>
<dbReference type="GO" id="GO:0009423">
    <property type="term" value="P:chorismate biosynthetic process"/>
    <property type="evidence" value="ECO:0007669"/>
    <property type="project" value="UniProtKB-UniRule"/>
</dbReference>
<dbReference type="Proteomes" id="UP000586095">
    <property type="component" value="Unassembled WGS sequence"/>
</dbReference>
<dbReference type="UniPathway" id="UPA00053">
    <property type="reaction ID" value="UER00089"/>
</dbReference>
<comment type="caution">
    <text evidence="10">The sequence shown here is derived from an EMBL/GenBank/DDBJ whole genome shotgun (WGS) entry which is preliminary data.</text>
</comment>